<dbReference type="STRING" id="289377.HL41_08170"/>
<evidence type="ECO:0000256" key="3">
    <source>
        <dbReference type="ARBA" id="ARBA00022605"/>
    </source>
</evidence>
<dbReference type="InterPro" id="IPR022663">
    <property type="entry name" value="DapB_C"/>
</dbReference>
<dbReference type="PROSITE" id="PS01298">
    <property type="entry name" value="DAPB"/>
    <property type="match status" value="1"/>
</dbReference>
<keyword evidence="6 13" id="KW-0560">Oxidoreductase</keyword>
<feature type="binding site" evidence="13">
    <location>
        <position position="158"/>
    </location>
    <ligand>
        <name>(S)-2,3,4,5-tetrahydrodipicolinate</name>
        <dbReference type="ChEBI" id="CHEBI:16845"/>
    </ligand>
</feature>
<dbReference type="KEGG" id="tcm:HL41_08170"/>
<comment type="function">
    <text evidence="13">Catalyzes the conversion of 4-hydroxy-tetrahydrodipicolinate (HTPA) to tetrahydrodipicolinate.</text>
</comment>
<reference evidence="16 17" key="1">
    <citation type="journal article" date="2015" name="Genome Announc.">
        <title>Genome Sequence of a Sulfate-Reducing Thermophilic Bacterium, Thermodesulfobacterium commune DSM 2178T (Phylum Thermodesulfobacteria).</title>
        <authorList>
            <person name="Bhatnagar S."/>
            <person name="Badger J.H."/>
            <person name="Madupu R."/>
            <person name="Khouri H.M."/>
            <person name="O'Connor E.M."/>
            <person name="Robb F.T."/>
            <person name="Ward N.L."/>
            <person name="Eisen J.A."/>
        </authorList>
    </citation>
    <scope>NUCLEOTIDE SEQUENCE [LARGE SCALE GENOMIC DNA]</scope>
    <source>
        <strain evidence="16 17">DSM 2178</strain>
    </source>
</reference>
<dbReference type="GO" id="GO:0051287">
    <property type="term" value="F:NAD binding"/>
    <property type="evidence" value="ECO:0007669"/>
    <property type="project" value="UniProtKB-UniRule"/>
</dbReference>
<dbReference type="GO" id="GO:0008839">
    <property type="term" value="F:4-hydroxy-tetrahydrodipicolinate reductase"/>
    <property type="evidence" value="ECO:0007669"/>
    <property type="project" value="UniProtKB-UniRule"/>
</dbReference>
<dbReference type="RefSeq" id="WP_038062781.1">
    <property type="nucleotide sequence ID" value="NZ_CP008796.1"/>
</dbReference>
<name>A0A075WVX5_9BACT</name>
<dbReference type="eggNOG" id="COG0289">
    <property type="taxonomic scope" value="Bacteria"/>
</dbReference>
<evidence type="ECO:0000256" key="8">
    <source>
        <dbReference type="ARBA" id="ARBA00023154"/>
    </source>
</evidence>
<comment type="subcellular location">
    <subcellularLocation>
        <location evidence="13">Cytoplasm</location>
    </subcellularLocation>
</comment>
<evidence type="ECO:0000256" key="1">
    <source>
        <dbReference type="ARBA" id="ARBA00006642"/>
    </source>
</evidence>
<evidence type="ECO:0000256" key="11">
    <source>
        <dbReference type="ARBA" id="ARBA00049080"/>
    </source>
</evidence>
<gene>
    <name evidence="13" type="primary">dapB</name>
    <name evidence="16" type="ORF">HL41_08170</name>
</gene>
<comment type="caution">
    <text evidence="13">Was originally thought to be a dihydrodipicolinate reductase (DHDPR), catalyzing the conversion of dihydrodipicolinate to tetrahydrodipicolinate. However, it was shown in E.coli that the substrate of the enzymatic reaction is not dihydrodipicolinate (DHDP) but in fact (2S,4S)-4-hydroxy-2,3,4,5-tetrahydrodipicolinic acid (HTPA), the product released by the DapA-catalyzed reaction.</text>
</comment>
<dbReference type="Gene3D" id="3.40.50.720">
    <property type="entry name" value="NAD(P)-binding Rossmann-like Domain"/>
    <property type="match status" value="1"/>
</dbReference>
<comment type="similarity">
    <text evidence="1 13">Belongs to the DapB family.</text>
</comment>
<keyword evidence="7 13" id="KW-0520">NAD</keyword>
<dbReference type="Pfam" id="PF01113">
    <property type="entry name" value="DapB_N"/>
    <property type="match status" value="1"/>
</dbReference>
<evidence type="ECO:0000259" key="15">
    <source>
        <dbReference type="Pfam" id="PF05173"/>
    </source>
</evidence>
<keyword evidence="2 13" id="KW-0963">Cytoplasm</keyword>
<dbReference type="InterPro" id="IPR023940">
    <property type="entry name" value="DHDPR_bac"/>
</dbReference>
<comment type="subunit">
    <text evidence="13">Homotetramer.</text>
</comment>
<comment type="catalytic activity">
    <reaction evidence="12 13">
        <text>(S)-2,3,4,5-tetrahydrodipicolinate + NAD(+) + H2O = (2S,4S)-4-hydroxy-2,3,4,5-tetrahydrodipicolinate + NADH + H(+)</text>
        <dbReference type="Rhea" id="RHEA:35323"/>
        <dbReference type="ChEBI" id="CHEBI:15377"/>
        <dbReference type="ChEBI" id="CHEBI:15378"/>
        <dbReference type="ChEBI" id="CHEBI:16845"/>
        <dbReference type="ChEBI" id="CHEBI:57540"/>
        <dbReference type="ChEBI" id="CHEBI:57945"/>
        <dbReference type="ChEBI" id="CHEBI:67139"/>
        <dbReference type="EC" id="1.17.1.8"/>
    </reaction>
</comment>
<evidence type="ECO:0000256" key="10">
    <source>
        <dbReference type="ARBA" id="ARBA00038983"/>
    </source>
</evidence>
<dbReference type="HAMAP" id="MF_00102">
    <property type="entry name" value="DapB"/>
    <property type="match status" value="1"/>
</dbReference>
<evidence type="ECO:0000256" key="5">
    <source>
        <dbReference type="ARBA" id="ARBA00022915"/>
    </source>
</evidence>
<feature type="binding site" evidence="13">
    <location>
        <begin position="167"/>
        <end position="168"/>
    </location>
    <ligand>
        <name>(S)-2,3,4,5-tetrahydrodipicolinate</name>
        <dbReference type="ChEBI" id="CHEBI:16845"/>
    </ligand>
</feature>
<feature type="active site" description="Proton donor/acceptor" evidence="13">
    <location>
        <position position="157"/>
    </location>
</feature>
<evidence type="ECO:0000256" key="12">
    <source>
        <dbReference type="ARBA" id="ARBA00049396"/>
    </source>
</evidence>
<dbReference type="Gene3D" id="3.30.360.10">
    <property type="entry name" value="Dihydrodipicolinate Reductase, domain 2"/>
    <property type="match status" value="1"/>
</dbReference>
<keyword evidence="17" id="KW-1185">Reference proteome</keyword>
<dbReference type="Pfam" id="PF05173">
    <property type="entry name" value="DapB_C"/>
    <property type="match status" value="1"/>
</dbReference>
<comment type="catalytic activity">
    <reaction evidence="11 13">
        <text>(S)-2,3,4,5-tetrahydrodipicolinate + NADP(+) + H2O = (2S,4S)-4-hydroxy-2,3,4,5-tetrahydrodipicolinate + NADPH + H(+)</text>
        <dbReference type="Rhea" id="RHEA:35331"/>
        <dbReference type="ChEBI" id="CHEBI:15377"/>
        <dbReference type="ChEBI" id="CHEBI:15378"/>
        <dbReference type="ChEBI" id="CHEBI:16845"/>
        <dbReference type="ChEBI" id="CHEBI:57783"/>
        <dbReference type="ChEBI" id="CHEBI:58349"/>
        <dbReference type="ChEBI" id="CHEBI:67139"/>
        <dbReference type="EC" id="1.17.1.8"/>
    </reaction>
</comment>
<dbReference type="CDD" id="cd02274">
    <property type="entry name" value="DHDPR_N"/>
    <property type="match status" value="1"/>
</dbReference>
<feature type="binding site" evidence="13">
    <location>
        <begin position="99"/>
        <end position="101"/>
    </location>
    <ligand>
        <name>NAD(+)</name>
        <dbReference type="ChEBI" id="CHEBI:57540"/>
    </ligand>
</feature>
<dbReference type="PANTHER" id="PTHR20836:SF0">
    <property type="entry name" value="4-HYDROXY-TETRAHYDRODIPICOLINATE REDUCTASE 1, CHLOROPLASTIC-RELATED"/>
    <property type="match status" value="1"/>
</dbReference>
<comment type="pathway">
    <text evidence="9 13">Amino-acid biosynthesis; L-lysine biosynthesis via DAP pathway; (S)-tetrahydrodipicolinate from L-aspartate: step 4/4.</text>
</comment>
<feature type="binding site" evidence="13">
    <location>
        <begin position="9"/>
        <end position="14"/>
    </location>
    <ligand>
        <name>NAD(+)</name>
        <dbReference type="ChEBI" id="CHEBI:57540"/>
    </ligand>
</feature>
<dbReference type="GO" id="GO:0019877">
    <property type="term" value="P:diaminopimelate biosynthetic process"/>
    <property type="evidence" value="ECO:0007669"/>
    <property type="project" value="UniProtKB-UniRule"/>
</dbReference>
<evidence type="ECO:0000259" key="14">
    <source>
        <dbReference type="Pfam" id="PF01113"/>
    </source>
</evidence>
<dbReference type="GO" id="GO:0016726">
    <property type="term" value="F:oxidoreductase activity, acting on CH or CH2 groups, NAD or NADP as acceptor"/>
    <property type="evidence" value="ECO:0007669"/>
    <property type="project" value="UniProtKB-UniRule"/>
</dbReference>
<organism evidence="16 17">
    <name type="scientific">Thermodesulfobacterium commune DSM 2178</name>
    <dbReference type="NCBI Taxonomy" id="289377"/>
    <lineage>
        <taxon>Bacteria</taxon>
        <taxon>Pseudomonadati</taxon>
        <taxon>Thermodesulfobacteriota</taxon>
        <taxon>Thermodesulfobacteria</taxon>
        <taxon>Thermodesulfobacteriales</taxon>
        <taxon>Thermodesulfobacteriaceae</taxon>
        <taxon>Thermodesulfobacterium</taxon>
    </lineage>
</organism>
<evidence type="ECO:0000256" key="7">
    <source>
        <dbReference type="ARBA" id="ARBA00023027"/>
    </source>
</evidence>
<dbReference type="InterPro" id="IPR000846">
    <property type="entry name" value="DapB_N"/>
</dbReference>
<keyword evidence="8 13" id="KW-0457">Lysine biosynthesis</keyword>
<keyword evidence="4 13" id="KW-0521">NADP</keyword>
<feature type="domain" description="Dihydrodipicolinate reductase N-terminal" evidence="14">
    <location>
        <begin position="4"/>
        <end position="127"/>
    </location>
</feature>
<dbReference type="InterPro" id="IPR036291">
    <property type="entry name" value="NAD(P)-bd_dom_sf"/>
</dbReference>
<evidence type="ECO:0000256" key="13">
    <source>
        <dbReference type="HAMAP-Rule" id="MF_00102"/>
    </source>
</evidence>
<keyword evidence="5 13" id="KW-0220">Diaminopimelate biosynthesis</keyword>
<feature type="active site" description="Proton donor" evidence="13">
    <location>
        <position position="161"/>
    </location>
</feature>
<dbReference type="GO" id="GO:0050661">
    <property type="term" value="F:NADP binding"/>
    <property type="evidence" value="ECO:0007669"/>
    <property type="project" value="UniProtKB-UniRule"/>
</dbReference>
<evidence type="ECO:0000256" key="2">
    <source>
        <dbReference type="ARBA" id="ARBA00022490"/>
    </source>
</evidence>
<dbReference type="PaxDb" id="289377-HL41_08170"/>
<accession>A0A075WVX5</accession>
<comment type="caution">
    <text evidence="13">Lacks conserved residue(s) required for the propagation of feature annotation.</text>
</comment>
<feature type="binding site" evidence="13">
    <location>
        <position position="35"/>
    </location>
    <ligand>
        <name>NAD(+)</name>
        <dbReference type="ChEBI" id="CHEBI:57540"/>
    </ligand>
</feature>
<evidence type="ECO:0000256" key="6">
    <source>
        <dbReference type="ARBA" id="ARBA00023002"/>
    </source>
</evidence>
<evidence type="ECO:0000313" key="16">
    <source>
        <dbReference type="EMBL" id="AIH04633.1"/>
    </source>
</evidence>
<dbReference type="PIRSF" id="PIRSF000161">
    <property type="entry name" value="DHPR"/>
    <property type="match status" value="1"/>
</dbReference>
<dbReference type="FunFam" id="3.30.360.10:FF:000004">
    <property type="entry name" value="4-hydroxy-tetrahydrodipicolinate reductase"/>
    <property type="match status" value="1"/>
</dbReference>
<evidence type="ECO:0000256" key="4">
    <source>
        <dbReference type="ARBA" id="ARBA00022857"/>
    </source>
</evidence>
<dbReference type="HOGENOM" id="CLU_047479_2_1_0"/>
<proteinExistence type="inferred from homology"/>
<protein>
    <recommendedName>
        <fullName evidence="10 13">4-hydroxy-tetrahydrodipicolinate reductase</fullName>
        <shortName evidence="13">HTPA reductase</shortName>
        <ecNumber evidence="10 13">1.17.1.8</ecNumber>
    </recommendedName>
</protein>
<dbReference type="OrthoDB" id="9790352at2"/>
<evidence type="ECO:0000256" key="9">
    <source>
        <dbReference type="ARBA" id="ARBA00037922"/>
    </source>
</evidence>
<dbReference type="SUPFAM" id="SSF51735">
    <property type="entry name" value="NAD(P)-binding Rossmann-fold domains"/>
    <property type="match status" value="1"/>
</dbReference>
<dbReference type="AlphaFoldDB" id="A0A075WVX5"/>
<sequence>MPVKAIVAGAAGRMGKTLINLIFNNPEIDLVGAFEHPEHPAVGKDVGEVVGLPKTGIIVEGSLEKVIEKGDVIIDFTFHKASLENIKINAKYKKAYVLGTTGFTKEELEEIHQLAKQNFPLVQDYNMSMGVNLLCKLVEITAKVLAEGYDIEIIEAHHRMKKDAPSGTALKLANVIAQALGRSDKDYRFCREGIIGERTPKEIGIQTIRGGDIVGEHTVLFAGIGERIELTHKASSRETFARGAIKAAIWVVGKEPGVYGMQDVLGLRNL</sequence>
<dbReference type="GO" id="GO:0005829">
    <property type="term" value="C:cytosol"/>
    <property type="evidence" value="ECO:0007669"/>
    <property type="project" value="TreeGrafter"/>
</dbReference>
<dbReference type="Proteomes" id="UP000028481">
    <property type="component" value="Chromosome"/>
</dbReference>
<evidence type="ECO:0000313" key="17">
    <source>
        <dbReference type="Proteomes" id="UP000028481"/>
    </source>
</evidence>
<dbReference type="GO" id="GO:0009089">
    <property type="term" value="P:lysine biosynthetic process via diaminopimelate"/>
    <property type="evidence" value="ECO:0007669"/>
    <property type="project" value="UniProtKB-UniRule"/>
</dbReference>
<dbReference type="NCBIfam" id="TIGR00036">
    <property type="entry name" value="dapB"/>
    <property type="match status" value="1"/>
</dbReference>
<dbReference type="EMBL" id="CP008796">
    <property type="protein sequence ID" value="AIH04633.1"/>
    <property type="molecule type" value="Genomic_DNA"/>
</dbReference>
<dbReference type="SUPFAM" id="SSF55347">
    <property type="entry name" value="Glyceraldehyde-3-phosphate dehydrogenase-like, C-terminal domain"/>
    <property type="match status" value="1"/>
</dbReference>
<feature type="domain" description="Dihydrodipicolinate reductase C-terminal" evidence="15">
    <location>
        <begin position="130"/>
        <end position="265"/>
    </location>
</feature>
<dbReference type="UniPathway" id="UPA00034">
    <property type="reaction ID" value="UER00018"/>
</dbReference>
<dbReference type="PANTHER" id="PTHR20836">
    <property type="entry name" value="DIHYDRODIPICOLINATE REDUCTASE"/>
    <property type="match status" value="1"/>
</dbReference>
<dbReference type="InterPro" id="IPR022664">
    <property type="entry name" value="DapB_N_CS"/>
</dbReference>
<keyword evidence="3 13" id="KW-0028">Amino-acid biosynthesis</keyword>
<dbReference type="EC" id="1.17.1.8" evidence="10 13"/>